<feature type="non-terminal residue" evidence="4">
    <location>
        <position position="1"/>
    </location>
</feature>
<accession>A0A6G0VXA7</accession>
<evidence type="ECO:0000313" key="4">
    <source>
        <dbReference type="EMBL" id="KAF0712781.1"/>
    </source>
</evidence>
<sequence>LDLQKKWKNLKDNFRRKCVTKSGMAAKNAKCYTYAKVLEFLRPTMENRKTESNISSESSNEELSDQDSEREDDILMIGSNESEVDVQSPSTSKVYVKKQNKKIENSFDSSENNNLRNNRPYSPTIRKKLKTKSNKNETSFENKLISYLHNRPKEETDPDKLFLLSLLPQIKQLSQDKKTQLFIYFLNGIQQISHISNNPQTNFHSSHSQGYSPSPSQTPLNVLTDSSPISHHTLNNINSPYQYPMFAPVPQHYNMQNNQNIQFSQSTHSPVNLPQNQPSAQTHHDNLPSYHEHLN</sequence>
<feature type="compositionally biased region" description="Acidic residues" evidence="2">
    <location>
        <begin position="59"/>
        <end position="69"/>
    </location>
</feature>
<comment type="caution">
    <text evidence="4">The sequence shown here is derived from an EMBL/GenBank/DDBJ whole genome shotgun (WGS) entry which is preliminary data.</text>
</comment>
<gene>
    <name evidence="4" type="ORF">FWK35_00031394</name>
</gene>
<keyword evidence="1" id="KW-0539">Nucleus</keyword>
<protein>
    <submittedName>
        <fullName evidence="4">BESS domain-containing protein</fullName>
    </submittedName>
</protein>
<name>A0A6G0VXA7_APHCR</name>
<dbReference type="PROSITE" id="PS51031">
    <property type="entry name" value="BESS"/>
    <property type="match status" value="1"/>
</dbReference>
<feature type="region of interest" description="Disordered" evidence="2">
    <location>
        <begin position="265"/>
        <end position="295"/>
    </location>
</feature>
<dbReference type="InterPro" id="IPR004210">
    <property type="entry name" value="BESS_motif"/>
</dbReference>
<comment type="subcellular location">
    <subcellularLocation>
        <location evidence="1">Nucleus</location>
    </subcellularLocation>
</comment>
<organism evidence="4 5">
    <name type="scientific">Aphis craccivora</name>
    <name type="common">Cowpea aphid</name>
    <dbReference type="NCBI Taxonomy" id="307492"/>
    <lineage>
        <taxon>Eukaryota</taxon>
        <taxon>Metazoa</taxon>
        <taxon>Ecdysozoa</taxon>
        <taxon>Arthropoda</taxon>
        <taxon>Hexapoda</taxon>
        <taxon>Insecta</taxon>
        <taxon>Pterygota</taxon>
        <taxon>Neoptera</taxon>
        <taxon>Paraneoptera</taxon>
        <taxon>Hemiptera</taxon>
        <taxon>Sternorrhyncha</taxon>
        <taxon>Aphidomorpha</taxon>
        <taxon>Aphidoidea</taxon>
        <taxon>Aphididae</taxon>
        <taxon>Aphidini</taxon>
        <taxon>Aphis</taxon>
        <taxon>Aphis</taxon>
    </lineage>
</organism>
<feature type="compositionally biased region" description="Low complexity" evidence="2">
    <location>
        <begin position="204"/>
        <end position="217"/>
    </location>
</feature>
<evidence type="ECO:0000313" key="5">
    <source>
        <dbReference type="Proteomes" id="UP000478052"/>
    </source>
</evidence>
<feature type="domain" description="BESS" evidence="3">
    <location>
        <begin position="156"/>
        <end position="195"/>
    </location>
</feature>
<dbReference type="GO" id="GO:0005634">
    <property type="term" value="C:nucleus"/>
    <property type="evidence" value="ECO:0007669"/>
    <property type="project" value="UniProtKB-SubCell"/>
</dbReference>
<proteinExistence type="predicted"/>
<dbReference type="OrthoDB" id="6620576at2759"/>
<feature type="compositionally biased region" description="Polar residues" evidence="2">
    <location>
        <begin position="265"/>
        <end position="281"/>
    </location>
</feature>
<feature type="region of interest" description="Disordered" evidence="2">
    <location>
        <begin position="197"/>
        <end position="235"/>
    </location>
</feature>
<dbReference type="AlphaFoldDB" id="A0A6G0VXA7"/>
<dbReference type="EMBL" id="VUJU01010834">
    <property type="protein sequence ID" value="KAF0712781.1"/>
    <property type="molecule type" value="Genomic_DNA"/>
</dbReference>
<dbReference type="Pfam" id="PF02944">
    <property type="entry name" value="BESS"/>
    <property type="match status" value="1"/>
</dbReference>
<feature type="region of interest" description="Disordered" evidence="2">
    <location>
        <begin position="48"/>
        <end position="69"/>
    </location>
</feature>
<feature type="region of interest" description="Disordered" evidence="2">
    <location>
        <begin position="79"/>
        <end position="98"/>
    </location>
</feature>
<feature type="compositionally biased region" description="Basic and acidic residues" evidence="2">
    <location>
        <begin position="282"/>
        <end position="295"/>
    </location>
</feature>
<evidence type="ECO:0000256" key="2">
    <source>
        <dbReference type="SAM" id="MobiDB-lite"/>
    </source>
</evidence>
<feature type="compositionally biased region" description="Polar residues" evidence="2">
    <location>
        <begin position="79"/>
        <end position="93"/>
    </location>
</feature>
<dbReference type="GO" id="GO:0003677">
    <property type="term" value="F:DNA binding"/>
    <property type="evidence" value="ECO:0007669"/>
    <property type="project" value="InterPro"/>
</dbReference>
<feature type="compositionally biased region" description="Polar residues" evidence="2">
    <location>
        <begin position="218"/>
        <end position="235"/>
    </location>
</feature>
<dbReference type="Proteomes" id="UP000478052">
    <property type="component" value="Unassembled WGS sequence"/>
</dbReference>
<reference evidence="4 5" key="1">
    <citation type="submission" date="2019-08" db="EMBL/GenBank/DDBJ databases">
        <title>Whole genome of Aphis craccivora.</title>
        <authorList>
            <person name="Voronova N.V."/>
            <person name="Shulinski R.S."/>
            <person name="Bandarenka Y.V."/>
            <person name="Zhorov D.G."/>
            <person name="Warner D."/>
        </authorList>
    </citation>
    <scope>NUCLEOTIDE SEQUENCE [LARGE SCALE GENOMIC DNA]</scope>
    <source>
        <strain evidence="4">180601</strain>
        <tissue evidence="4">Whole Body</tissue>
    </source>
</reference>
<keyword evidence="5" id="KW-1185">Reference proteome</keyword>
<evidence type="ECO:0000259" key="3">
    <source>
        <dbReference type="PROSITE" id="PS51031"/>
    </source>
</evidence>
<evidence type="ECO:0000256" key="1">
    <source>
        <dbReference type="PROSITE-ProRule" id="PRU00371"/>
    </source>
</evidence>